<keyword evidence="1" id="KW-0547">Nucleotide-binding</keyword>
<evidence type="ECO:0000256" key="2">
    <source>
        <dbReference type="ARBA" id="ARBA00022801"/>
    </source>
</evidence>
<feature type="domain" description="Helicase C-terminal" evidence="7">
    <location>
        <begin position="196"/>
        <end position="375"/>
    </location>
</feature>
<evidence type="ECO:0000313" key="8">
    <source>
        <dbReference type="EMBL" id="MBL4912498.1"/>
    </source>
</evidence>
<dbReference type="PIRSF" id="PIRSF005496">
    <property type="entry name" value="ATP_hel_hrpB"/>
    <property type="match status" value="1"/>
</dbReference>
<dbReference type="NCBIfam" id="TIGR01970">
    <property type="entry name" value="DEAH_box_HrpB"/>
    <property type="match status" value="1"/>
</dbReference>
<keyword evidence="4" id="KW-0067">ATP-binding</keyword>
<dbReference type="SMART" id="SM00487">
    <property type="entry name" value="DEXDc"/>
    <property type="match status" value="1"/>
</dbReference>
<sequence length="834" mass="92622">MTSLPIHALLQPLRDTFMCCQQVILEAPTGAGKSTALPLAMLDWPEIDGKILMLEPRRVAARNVAQFIAKQRGCELGTEVGYRVKGDTRVSTNTRLEIVTEGVLTRMIQQDPELTGIDMVIFDEIHERHLTTDLGLALALEIQASFREDLKILAMSATLSGLPLSELMPEARLLKSEGRSFPVEHSYSSVPNQSHWLEHMAKVIVTSVSEHTQGSLLAFLPGQGEINKLHGMLSARLDPNRYIICPLYGSLSPKAQDLAIAPAPRGVNKVVLATNVAESSLTIDGITQVIDSGYKRQARFNPKTGVTRLSLKRISQASAAQRAGRAGRLMAGFCTRLWSQEEHGRLIKADEPEIVHSDLLSMVLDGAYWGVKSLNELPMLTEPSVANEEVSWRLLQTMAMVNESRLITQHGREAHKLGCNPRLAHMLLMAKQKAEDNQDQNLALLACILAGILEARSRSRLGADISRYLSEALQGESQKQIRNWVNTLALSSLGKVDLAQAARNASSHDIAMLLAFAYPDRIAKARGVTGYQLANGCGVELVNDDALSGSPWLVVADFQETEGRSQGKVYLAAQLDCALFDSELAELVITQEYAGWDEVKGRFFAEKQQKIGEILLSKAPINKVDKRLIKQALLEQIRLKGLALMNFNDACHQLQRRAALAKQYCPEHGWPALDDDTLLSELDDWLAPYLDEVRTLTQLQQLDCYTLLLNLLPWDLQQQLEALLPRKWPMATGSSVKIEYDATGRALLSVRLQEALGMQQSPRLAQGKLVVTMELLSPAHRPLALTADLESFWQGPYEHVKKEMKGRYPRHLWPDDPANTQPTKFTKKKTFSSQ</sequence>
<comment type="caution">
    <text evidence="8">The sequence shown here is derived from an EMBL/GenBank/DDBJ whole genome shotgun (WGS) entry which is preliminary data.</text>
</comment>
<keyword evidence="2" id="KW-0378">Hydrolase</keyword>
<evidence type="ECO:0000313" key="9">
    <source>
        <dbReference type="Proteomes" id="UP000604898"/>
    </source>
</evidence>
<dbReference type="Proteomes" id="UP000604898">
    <property type="component" value="Unassembled WGS sequence"/>
</dbReference>
<dbReference type="RefSeq" id="WP_202720719.1">
    <property type="nucleotide sequence ID" value="NZ_BPEX01000001.1"/>
</dbReference>
<dbReference type="PROSITE" id="PS51194">
    <property type="entry name" value="HELICASE_CTER"/>
    <property type="match status" value="1"/>
</dbReference>
<dbReference type="Pfam" id="PF00271">
    <property type="entry name" value="Helicase_C"/>
    <property type="match status" value="1"/>
</dbReference>
<dbReference type="SMART" id="SM00490">
    <property type="entry name" value="HELICc"/>
    <property type="match status" value="1"/>
</dbReference>
<evidence type="ECO:0000256" key="1">
    <source>
        <dbReference type="ARBA" id="ARBA00022741"/>
    </source>
</evidence>
<dbReference type="InterPro" id="IPR010225">
    <property type="entry name" value="HrpB"/>
</dbReference>
<evidence type="ECO:0000256" key="4">
    <source>
        <dbReference type="ARBA" id="ARBA00022840"/>
    </source>
</evidence>
<dbReference type="EMBL" id="JAESVD010000002">
    <property type="protein sequence ID" value="MBL4912498.1"/>
    <property type="molecule type" value="Genomic_DNA"/>
</dbReference>
<dbReference type="InterPro" id="IPR001650">
    <property type="entry name" value="Helicase_C-like"/>
</dbReference>
<evidence type="ECO:0000259" key="6">
    <source>
        <dbReference type="PROSITE" id="PS51192"/>
    </source>
</evidence>
<evidence type="ECO:0000256" key="3">
    <source>
        <dbReference type="ARBA" id="ARBA00022806"/>
    </source>
</evidence>
<gene>
    <name evidence="8" type="primary">hrpB</name>
    <name evidence="8" type="ORF">JMA39_05005</name>
</gene>
<evidence type="ECO:0000259" key="7">
    <source>
        <dbReference type="PROSITE" id="PS51194"/>
    </source>
</evidence>
<dbReference type="Gene3D" id="3.40.50.300">
    <property type="entry name" value="P-loop containing nucleotide triphosphate hydrolases"/>
    <property type="match status" value="2"/>
</dbReference>
<proteinExistence type="predicted"/>
<dbReference type="Pfam" id="PF00270">
    <property type="entry name" value="DEAD"/>
    <property type="match status" value="1"/>
</dbReference>
<dbReference type="Gene3D" id="1.20.120.1080">
    <property type="match status" value="1"/>
</dbReference>
<protein>
    <submittedName>
        <fullName evidence="8">ATP-dependent helicase HrpB</fullName>
    </submittedName>
</protein>
<feature type="region of interest" description="Disordered" evidence="5">
    <location>
        <begin position="808"/>
        <end position="834"/>
    </location>
</feature>
<dbReference type="InterPro" id="IPR013689">
    <property type="entry name" value="RNA_helicase_ATP-dep_HrpB_C"/>
</dbReference>
<dbReference type="PANTHER" id="PTHR43519">
    <property type="entry name" value="ATP-DEPENDENT RNA HELICASE HRPB"/>
    <property type="match status" value="1"/>
</dbReference>
<dbReference type="SMART" id="SM00847">
    <property type="entry name" value="HA2"/>
    <property type="match status" value="1"/>
</dbReference>
<dbReference type="CDD" id="cd18791">
    <property type="entry name" value="SF2_C_RHA"/>
    <property type="match status" value="1"/>
</dbReference>
<dbReference type="InterPro" id="IPR007502">
    <property type="entry name" value="Helicase-assoc_dom"/>
</dbReference>
<dbReference type="InterPro" id="IPR014001">
    <property type="entry name" value="Helicase_ATP-bd"/>
</dbReference>
<keyword evidence="3 8" id="KW-0347">Helicase</keyword>
<evidence type="ECO:0000256" key="5">
    <source>
        <dbReference type="SAM" id="MobiDB-lite"/>
    </source>
</evidence>
<dbReference type="Pfam" id="PF24473">
    <property type="entry name" value="CON_HrpB"/>
    <property type="match status" value="1"/>
</dbReference>
<keyword evidence="9" id="KW-1185">Reference proteome</keyword>
<dbReference type="InterPro" id="IPR056329">
    <property type="entry name" value="CON_HrpB"/>
</dbReference>
<reference evidence="8 9" key="1">
    <citation type="submission" date="2021-01" db="EMBL/GenBank/DDBJ databases">
        <title>Genome sequence of Shewanella schlegeliana JCM 11561.</title>
        <authorList>
            <person name="Zhang H."/>
            <person name="Li C."/>
        </authorList>
    </citation>
    <scope>NUCLEOTIDE SEQUENCE [LARGE SCALE GENOMIC DNA]</scope>
    <source>
        <strain evidence="8 9">JCM 11561</strain>
    </source>
</reference>
<dbReference type="InterPro" id="IPR049614">
    <property type="entry name" value="HrpB_DEXH"/>
</dbReference>
<dbReference type="InterPro" id="IPR027417">
    <property type="entry name" value="P-loop_NTPase"/>
</dbReference>
<name>A0ABS1SVE2_9GAMM</name>
<dbReference type="CDD" id="cd17990">
    <property type="entry name" value="DEXHc_HrpB"/>
    <property type="match status" value="1"/>
</dbReference>
<dbReference type="InterPro" id="IPR011545">
    <property type="entry name" value="DEAD/DEAH_box_helicase_dom"/>
</dbReference>
<feature type="domain" description="Helicase ATP-binding" evidence="6">
    <location>
        <begin position="14"/>
        <end position="177"/>
    </location>
</feature>
<dbReference type="GO" id="GO:0004386">
    <property type="term" value="F:helicase activity"/>
    <property type="evidence" value="ECO:0007669"/>
    <property type="project" value="UniProtKB-KW"/>
</dbReference>
<accession>A0ABS1SVE2</accession>
<organism evidence="8 9">
    <name type="scientific">Shewanella schlegeliana</name>
    <dbReference type="NCBI Taxonomy" id="190308"/>
    <lineage>
        <taxon>Bacteria</taxon>
        <taxon>Pseudomonadati</taxon>
        <taxon>Pseudomonadota</taxon>
        <taxon>Gammaproteobacteria</taxon>
        <taxon>Alteromonadales</taxon>
        <taxon>Shewanellaceae</taxon>
        <taxon>Shewanella</taxon>
    </lineage>
</organism>
<dbReference type="SUPFAM" id="SSF52540">
    <property type="entry name" value="P-loop containing nucleoside triphosphate hydrolases"/>
    <property type="match status" value="1"/>
</dbReference>
<dbReference type="PROSITE" id="PS51192">
    <property type="entry name" value="HELICASE_ATP_BIND_1"/>
    <property type="match status" value="1"/>
</dbReference>
<feature type="compositionally biased region" description="Basic residues" evidence="5">
    <location>
        <begin position="825"/>
        <end position="834"/>
    </location>
</feature>
<dbReference type="Pfam" id="PF08482">
    <property type="entry name" value="HrpB_C"/>
    <property type="match status" value="1"/>
</dbReference>
<dbReference type="PANTHER" id="PTHR43519:SF1">
    <property type="entry name" value="ATP-DEPENDENT RNA HELICASE HRPB"/>
    <property type="match status" value="1"/>
</dbReference>